<evidence type="ECO:0000313" key="1">
    <source>
        <dbReference type="EnsemblProtists" id="PYU1_T011034"/>
    </source>
</evidence>
<dbReference type="EMBL" id="GL376590">
    <property type="status" value="NOT_ANNOTATED_CDS"/>
    <property type="molecule type" value="Genomic_DNA"/>
</dbReference>
<dbReference type="InParanoid" id="K3X1D5"/>
<dbReference type="AlphaFoldDB" id="K3X1D5"/>
<accession>K3X1D5</accession>
<dbReference type="STRING" id="431595.K3X1D5"/>
<dbReference type="EnsemblProtists" id="PYU1_T011034">
    <property type="protein sequence ID" value="PYU1_T011034"/>
    <property type="gene ID" value="PYU1_G011010"/>
</dbReference>
<reference evidence="2" key="2">
    <citation type="submission" date="2010-04" db="EMBL/GenBank/DDBJ databases">
        <authorList>
            <person name="Buell R."/>
            <person name="Hamilton J."/>
            <person name="Hostetler J."/>
        </authorList>
    </citation>
    <scope>NUCLEOTIDE SEQUENCE [LARGE SCALE GENOMIC DNA]</scope>
    <source>
        <strain evidence="2">DAOM:BR144</strain>
    </source>
</reference>
<dbReference type="HOGENOM" id="CLU_2115338_0_0_1"/>
<evidence type="ECO:0000313" key="2">
    <source>
        <dbReference type="Proteomes" id="UP000019132"/>
    </source>
</evidence>
<keyword evidence="2" id="KW-1185">Reference proteome</keyword>
<sequence>MSCDGGTKFEGNLSDVSGTTSMMAIQDDSGASFDAGSPSVVGQSSRISTMWRLYVVSDSGSGPLGVAELTWFSERKKINLTSALSSCVASDGSDMARALDGDKNTVAVLKAGDDT</sequence>
<name>K3X1D5_GLOUD</name>
<reference evidence="2" key="1">
    <citation type="journal article" date="2010" name="Genome Biol.">
        <title>Genome sequence of the necrotrophic plant pathogen Pythium ultimum reveals original pathogenicity mechanisms and effector repertoire.</title>
        <authorList>
            <person name="Levesque C.A."/>
            <person name="Brouwer H."/>
            <person name="Cano L."/>
            <person name="Hamilton J.P."/>
            <person name="Holt C."/>
            <person name="Huitema E."/>
            <person name="Raffaele S."/>
            <person name="Robideau G.P."/>
            <person name="Thines M."/>
            <person name="Win J."/>
            <person name="Zerillo M.M."/>
            <person name="Beakes G.W."/>
            <person name="Boore J.L."/>
            <person name="Busam D."/>
            <person name="Dumas B."/>
            <person name="Ferriera S."/>
            <person name="Fuerstenberg S.I."/>
            <person name="Gachon C.M."/>
            <person name="Gaulin E."/>
            <person name="Govers F."/>
            <person name="Grenville-Briggs L."/>
            <person name="Horner N."/>
            <person name="Hostetler J."/>
            <person name="Jiang R.H."/>
            <person name="Johnson J."/>
            <person name="Krajaejun T."/>
            <person name="Lin H."/>
            <person name="Meijer H.J."/>
            <person name="Moore B."/>
            <person name="Morris P."/>
            <person name="Phuntmart V."/>
            <person name="Puiu D."/>
            <person name="Shetty J."/>
            <person name="Stajich J.E."/>
            <person name="Tripathy S."/>
            <person name="Wawra S."/>
            <person name="van West P."/>
            <person name="Whitty B.R."/>
            <person name="Coutinho P.M."/>
            <person name="Henrissat B."/>
            <person name="Martin F."/>
            <person name="Thomas P.D."/>
            <person name="Tyler B.M."/>
            <person name="De Vries R.P."/>
            <person name="Kamoun S."/>
            <person name="Yandell M."/>
            <person name="Tisserat N."/>
            <person name="Buell C.R."/>
        </authorList>
    </citation>
    <scope>NUCLEOTIDE SEQUENCE</scope>
    <source>
        <strain evidence="2">DAOM:BR144</strain>
    </source>
</reference>
<organism evidence="1 2">
    <name type="scientific">Globisporangium ultimum (strain ATCC 200006 / CBS 805.95 / DAOM BR144)</name>
    <name type="common">Pythium ultimum</name>
    <dbReference type="NCBI Taxonomy" id="431595"/>
    <lineage>
        <taxon>Eukaryota</taxon>
        <taxon>Sar</taxon>
        <taxon>Stramenopiles</taxon>
        <taxon>Oomycota</taxon>
        <taxon>Peronosporomycetes</taxon>
        <taxon>Pythiales</taxon>
        <taxon>Pythiaceae</taxon>
        <taxon>Globisporangium</taxon>
    </lineage>
</organism>
<protein>
    <submittedName>
        <fullName evidence="1">Uncharacterized protein</fullName>
    </submittedName>
</protein>
<dbReference type="Proteomes" id="UP000019132">
    <property type="component" value="Unassembled WGS sequence"/>
</dbReference>
<proteinExistence type="predicted"/>
<dbReference type="VEuPathDB" id="FungiDB:PYU1_G011010"/>
<reference evidence="1" key="3">
    <citation type="submission" date="2015-02" db="UniProtKB">
        <authorList>
            <consortium name="EnsemblProtists"/>
        </authorList>
    </citation>
    <scope>IDENTIFICATION</scope>
    <source>
        <strain evidence="1">DAOM BR144</strain>
    </source>
</reference>